<dbReference type="RefSeq" id="NP_001379807.1">
    <property type="nucleotide sequence ID" value="NM_001393047.1"/>
</dbReference>
<dbReference type="Gene3D" id="3.30.160.60">
    <property type="entry name" value="Classic Zinc Finger"/>
    <property type="match status" value="1"/>
</dbReference>
<feature type="domain" description="C2H2-type" evidence="11">
    <location>
        <begin position="29"/>
        <end position="56"/>
    </location>
</feature>
<keyword evidence="5" id="KW-0862">Zinc</keyword>
<dbReference type="STRING" id="6239.C46E10.8.1"/>
<dbReference type="UCSC" id="C46E10.8">
    <property type="organism name" value="c. elegans"/>
</dbReference>
<dbReference type="WormBase" id="C46E10.8">
    <property type="protein sequence ID" value="CE27861"/>
    <property type="gene ID" value="WBGene00016712"/>
</dbReference>
<keyword evidence="4 10" id="KW-0863">Zinc-finger</keyword>
<dbReference type="Pfam" id="PF12874">
    <property type="entry name" value="zf-met"/>
    <property type="match status" value="1"/>
</dbReference>
<gene>
    <name evidence="12 14" type="ORF">C46E10.8</name>
    <name evidence="12" type="ORF">CELE_C46E10.8</name>
</gene>
<evidence type="ECO:0000256" key="2">
    <source>
        <dbReference type="ARBA" id="ARBA00022723"/>
    </source>
</evidence>
<dbReference type="PROSITE" id="PS00028">
    <property type="entry name" value="ZINC_FINGER_C2H2_1"/>
    <property type="match status" value="1"/>
</dbReference>
<dbReference type="KEGG" id="cel:CELE_C46E10.8"/>
<protein>
    <submittedName>
        <fullName evidence="12">C2H2-type domain-containing protein</fullName>
    </submittedName>
</protein>
<evidence type="ECO:0000256" key="5">
    <source>
        <dbReference type="ARBA" id="ARBA00022833"/>
    </source>
</evidence>
<keyword evidence="3" id="KW-0677">Repeat</keyword>
<dbReference type="HOGENOM" id="CLU_1556658_0_0_1"/>
<dbReference type="GO" id="GO:0005634">
    <property type="term" value="C:nucleus"/>
    <property type="evidence" value="ECO:0007669"/>
    <property type="project" value="UniProtKB-SubCell"/>
</dbReference>
<evidence type="ECO:0000256" key="7">
    <source>
        <dbReference type="ARBA" id="ARBA00023125"/>
    </source>
</evidence>
<dbReference type="GeneID" id="173716"/>
<dbReference type="PANTHER" id="PTHR26374:SF378">
    <property type="entry name" value="C2H2-TYPE ZINC FINGER FAMILY PROTEIN"/>
    <property type="match status" value="1"/>
</dbReference>
<keyword evidence="9" id="KW-0539">Nucleus</keyword>
<dbReference type="AlphaFoldDB" id="O44719"/>
<dbReference type="eggNOG" id="KOG1721">
    <property type="taxonomic scope" value="Eukaryota"/>
</dbReference>
<evidence type="ECO:0000256" key="3">
    <source>
        <dbReference type="ARBA" id="ARBA00022737"/>
    </source>
</evidence>
<dbReference type="SMR" id="O44719"/>
<keyword evidence="13" id="KW-1185">Reference proteome</keyword>
<dbReference type="GO" id="GO:0003677">
    <property type="term" value="F:DNA binding"/>
    <property type="evidence" value="ECO:0007669"/>
    <property type="project" value="UniProtKB-KW"/>
</dbReference>
<evidence type="ECO:0000313" key="12">
    <source>
        <dbReference type="EMBL" id="CCD67476.1"/>
    </source>
</evidence>
<reference evidence="12 13" key="1">
    <citation type="journal article" date="1998" name="Science">
        <title>Genome sequence of the nematode C. elegans: a platform for investigating biology.</title>
        <authorList>
            <consortium name="The C. elegans sequencing consortium"/>
            <person name="Sulson J.E."/>
            <person name="Waterston R."/>
        </authorList>
    </citation>
    <scope>NUCLEOTIDE SEQUENCE [LARGE SCALE GENOMIC DNA]</scope>
    <source>
        <strain evidence="12 13">Bristol N2</strain>
    </source>
</reference>
<dbReference type="Proteomes" id="UP000001940">
    <property type="component" value="Chromosome II"/>
</dbReference>
<dbReference type="PANTHER" id="PTHR26374">
    <property type="entry name" value="ZINC FINGER PROTEIN ZAT5"/>
    <property type="match status" value="1"/>
</dbReference>
<comment type="subcellular location">
    <subcellularLocation>
        <location evidence="1">Nucleus</location>
    </subcellularLocation>
</comment>
<dbReference type="SMART" id="SM00355">
    <property type="entry name" value="ZnF_C2H2"/>
    <property type="match status" value="2"/>
</dbReference>
<evidence type="ECO:0000256" key="1">
    <source>
        <dbReference type="ARBA" id="ARBA00004123"/>
    </source>
</evidence>
<keyword evidence="7" id="KW-0238">DNA-binding</keyword>
<keyword evidence="8" id="KW-0804">Transcription</keyword>
<feature type="domain" description="C2H2-type" evidence="11">
    <location>
        <begin position="64"/>
        <end position="91"/>
    </location>
</feature>
<evidence type="ECO:0000313" key="14">
    <source>
        <dbReference type="WormBase" id="C46E10.8"/>
    </source>
</evidence>
<dbReference type="SUPFAM" id="SSF57667">
    <property type="entry name" value="beta-beta-alpha zinc fingers"/>
    <property type="match status" value="1"/>
</dbReference>
<dbReference type="InterPro" id="IPR013087">
    <property type="entry name" value="Znf_C2H2_type"/>
</dbReference>
<sequence>MDLPVTPGAPNFAQLLDPVHSQELGKFVYQCKACSRIYASRKSLKSHLKSYKYAREVAGYKSKHTCEICGAHYSSKIYLNRHMKKHLETADSGAHAIPSLGSPAPSSSGFATMIVPPAPLLSAISSGSPQLGDTRVLASFSCFAPMISPPSQLLSSIQSDQAASQHNHLERC</sequence>
<evidence type="ECO:0000259" key="11">
    <source>
        <dbReference type="PROSITE" id="PS50157"/>
    </source>
</evidence>
<dbReference type="GO" id="GO:0008270">
    <property type="term" value="F:zinc ion binding"/>
    <property type="evidence" value="ECO:0007669"/>
    <property type="project" value="UniProtKB-KW"/>
</dbReference>
<dbReference type="CTD" id="173716"/>
<keyword evidence="6" id="KW-0805">Transcription regulation</keyword>
<dbReference type="InterPro" id="IPR036236">
    <property type="entry name" value="Znf_C2H2_sf"/>
</dbReference>
<evidence type="ECO:0000256" key="4">
    <source>
        <dbReference type="ARBA" id="ARBA00022771"/>
    </source>
</evidence>
<dbReference type="InterPro" id="IPR041697">
    <property type="entry name" value="Znf-C2H2_11"/>
</dbReference>
<keyword evidence="2" id="KW-0479">Metal-binding</keyword>
<accession>O44719</accession>
<evidence type="ECO:0000256" key="6">
    <source>
        <dbReference type="ARBA" id="ARBA00023015"/>
    </source>
</evidence>
<dbReference type="Bgee" id="WBGene00016712">
    <property type="expression patterns" value="Expressed in germ line (C elegans) and 2 other cell types or tissues"/>
</dbReference>
<dbReference type="EMBL" id="BX284602">
    <property type="protein sequence ID" value="CCD67476.1"/>
    <property type="molecule type" value="Genomic_DNA"/>
</dbReference>
<dbReference type="InParanoid" id="O44719"/>
<dbReference type="PaxDb" id="6239-C46E10.8"/>
<name>O44719_CAEEL</name>
<evidence type="ECO:0000256" key="10">
    <source>
        <dbReference type="PROSITE-ProRule" id="PRU00042"/>
    </source>
</evidence>
<dbReference type="Pfam" id="PF16622">
    <property type="entry name" value="zf-C2H2_11"/>
    <property type="match status" value="1"/>
</dbReference>
<proteinExistence type="predicted"/>
<organism evidence="12 13">
    <name type="scientific">Caenorhabditis elegans</name>
    <dbReference type="NCBI Taxonomy" id="6239"/>
    <lineage>
        <taxon>Eukaryota</taxon>
        <taxon>Metazoa</taxon>
        <taxon>Ecdysozoa</taxon>
        <taxon>Nematoda</taxon>
        <taxon>Chromadorea</taxon>
        <taxon>Rhabditida</taxon>
        <taxon>Rhabditina</taxon>
        <taxon>Rhabditomorpha</taxon>
        <taxon>Rhabditoidea</taxon>
        <taxon>Rhabditidae</taxon>
        <taxon>Peloderinae</taxon>
        <taxon>Caenorhabditis</taxon>
    </lineage>
</organism>
<dbReference type="IntAct" id="O44719">
    <property type="interactions" value="12"/>
</dbReference>
<evidence type="ECO:0000256" key="8">
    <source>
        <dbReference type="ARBA" id="ARBA00023163"/>
    </source>
</evidence>
<evidence type="ECO:0000256" key="9">
    <source>
        <dbReference type="ARBA" id="ARBA00023242"/>
    </source>
</evidence>
<evidence type="ECO:0000313" key="13">
    <source>
        <dbReference type="Proteomes" id="UP000001940"/>
    </source>
</evidence>
<dbReference type="AGR" id="WB:WBGene00016712"/>
<dbReference type="PROSITE" id="PS50157">
    <property type="entry name" value="ZINC_FINGER_C2H2_2"/>
    <property type="match status" value="2"/>
</dbReference>